<accession>A0ABY6P0V7</accession>
<dbReference type="RefSeq" id="WP_265383405.1">
    <property type="nucleotide sequence ID" value="NZ_CP110615.1"/>
</dbReference>
<gene>
    <name evidence="1" type="ORF">RHODO2019_02120</name>
</gene>
<proteinExistence type="predicted"/>
<keyword evidence="2" id="KW-1185">Reference proteome</keyword>
<sequence length="175" mass="17744">MRALDPWGLVQVGRTAALASLGAALTTATVATRAGGVLLEAAAVLPRAVLALERLAASADSIDALGRLEPLLVRLAEAEGSALVEPALSALPDLPAAVVVLQDVVVQMQASLGGVAPDLQAVAEVIDRLDVSVAVLAGAVAPLQGTSERLGRLVDRLPERLRRPADAAALPHGRG</sequence>
<name>A0ABY6P0V7_9NOCA</name>
<dbReference type="EMBL" id="CP110615">
    <property type="protein sequence ID" value="UZJ25299.1"/>
    <property type="molecule type" value="Genomic_DNA"/>
</dbReference>
<reference evidence="1" key="1">
    <citation type="submission" date="2022-10" db="EMBL/GenBank/DDBJ databases">
        <title>Rhodococcus sp.75.</title>
        <authorList>
            <person name="Sun M."/>
        </authorList>
    </citation>
    <scope>NUCLEOTIDE SEQUENCE</scope>
    <source>
        <strain evidence="1">75</strain>
    </source>
</reference>
<protein>
    <submittedName>
        <fullName evidence="1">Uncharacterized protein</fullName>
    </submittedName>
</protein>
<dbReference type="Proteomes" id="UP001164965">
    <property type="component" value="Chromosome"/>
</dbReference>
<organism evidence="1 2">
    <name type="scientific">Rhodococcus antarcticus</name>
    <dbReference type="NCBI Taxonomy" id="2987751"/>
    <lineage>
        <taxon>Bacteria</taxon>
        <taxon>Bacillati</taxon>
        <taxon>Actinomycetota</taxon>
        <taxon>Actinomycetes</taxon>
        <taxon>Mycobacteriales</taxon>
        <taxon>Nocardiaceae</taxon>
        <taxon>Rhodococcus</taxon>
    </lineage>
</organism>
<evidence type="ECO:0000313" key="2">
    <source>
        <dbReference type="Proteomes" id="UP001164965"/>
    </source>
</evidence>
<evidence type="ECO:0000313" key="1">
    <source>
        <dbReference type="EMBL" id="UZJ25299.1"/>
    </source>
</evidence>